<reference evidence="3 4" key="1">
    <citation type="submission" date="2019-11" db="EMBL/GenBank/DDBJ databases">
        <title>Gracilibacillus salitolerans sp. nov., a moderate halophile isolated from a saline soil in northwest China.</title>
        <authorList>
            <person name="Gan L."/>
        </authorList>
    </citation>
    <scope>NUCLEOTIDE SEQUENCE [LARGE SCALE GENOMIC DNA]</scope>
    <source>
        <strain evidence="3 4">SCU50</strain>
    </source>
</reference>
<accession>A0A5Q2TUJ1</accession>
<evidence type="ECO:0000313" key="3">
    <source>
        <dbReference type="EMBL" id="QGH36448.1"/>
    </source>
</evidence>
<keyword evidence="4" id="KW-1185">Reference proteome</keyword>
<dbReference type="Pfam" id="PF08327">
    <property type="entry name" value="AHSA1"/>
    <property type="match status" value="1"/>
</dbReference>
<gene>
    <name evidence="3" type="ORF">GI584_21410</name>
</gene>
<evidence type="ECO:0000313" key="4">
    <source>
        <dbReference type="Proteomes" id="UP000339690"/>
    </source>
</evidence>
<evidence type="ECO:0000256" key="1">
    <source>
        <dbReference type="ARBA" id="ARBA00006817"/>
    </source>
</evidence>
<dbReference type="KEGG" id="grc:GI584_21410"/>
<dbReference type="RefSeq" id="WP_100358864.1">
    <property type="nucleotide sequence ID" value="NZ_CP045915.1"/>
</dbReference>
<organism evidence="3 4">
    <name type="scientific">Gracilibacillus salitolerans</name>
    <dbReference type="NCBI Taxonomy" id="2663022"/>
    <lineage>
        <taxon>Bacteria</taxon>
        <taxon>Bacillati</taxon>
        <taxon>Bacillota</taxon>
        <taxon>Bacilli</taxon>
        <taxon>Bacillales</taxon>
        <taxon>Bacillaceae</taxon>
        <taxon>Gracilibacillus</taxon>
    </lineage>
</organism>
<dbReference type="Proteomes" id="UP000339690">
    <property type="component" value="Chromosome"/>
</dbReference>
<dbReference type="Gene3D" id="3.30.530.20">
    <property type="match status" value="1"/>
</dbReference>
<dbReference type="InterPro" id="IPR013538">
    <property type="entry name" value="ASHA1/2-like_C"/>
</dbReference>
<feature type="domain" description="Activator of Hsp90 ATPase homologue 1/2-like C-terminal" evidence="2">
    <location>
        <begin position="26"/>
        <end position="171"/>
    </location>
</feature>
<dbReference type="SUPFAM" id="SSF55961">
    <property type="entry name" value="Bet v1-like"/>
    <property type="match status" value="1"/>
</dbReference>
<protein>
    <submittedName>
        <fullName evidence="3">SRPBCC domain-containing protein</fullName>
    </submittedName>
</protein>
<proteinExistence type="inferred from homology"/>
<dbReference type="EMBL" id="CP045915">
    <property type="protein sequence ID" value="QGH36448.1"/>
    <property type="molecule type" value="Genomic_DNA"/>
</dbReference>
<dbReference type="AlphaFoldDB" id="A0A5Q2TUJ1"/>
<comment type="similarity">
    <text evidence="1">Belongs to the AHA1 family.</text>
</comment>
<name>A0A5Q2TUJ1_9BACI</name>
<evidence type="ECO:0000259" key="2">
    <source>
        <dbReference type="Pfam" id="PF08327"/>
    </source>
</evidence>
<dbReference type="InterPro" id="IPR023393">
    <property type="entry name" value="START-like_dom_sf"/>
</dbReference>
<sequence>MSEKNAANRLNSYVNGKKLVLERMFDAPRELVFKTFSESEHLANWWGPTGWTTENKSFDFKPGGVWHFCMTCEDKNQKDFYGQKSWGKVTYHEIIVPEKIVYTDTFSDEEGNVSSDAPKQLITMNFEEQSGKTKLIIQNQFESEEALKAVIEMGLEEGMASQFNELDEYLKQLSN</sequence>